<keyword evidence="20" id="KW-1185">Reference proteome</keyword>
<dbReference type="InterPro" id="IPR036890">
    <property type="entry name" value="HATPase_C_sf"/>
</dbReference>
<dbReference type="PROSITE" id="PS50110">
    <property type="entry name" value="RESPONSE_REGULATORY"/>
    <property type="match status" value="2"/>
</dbReference>
<keyword evidence="10" id="KW-0902">Two-component regulatory system</keyword>
<organism evidence="19 20">
    <name type="scientific">Marinobacterium zhoushanense</name>
    <dbReference type="NCBI Taxonomy" id="1679163"/>
    <lineage>
        <taxon>Bacteria</taxon>
        <taxon>Pseudomonadati</taxon>
        <taxon>Pseudomonadota</taxon>
        <taxon>Gammaproteobacteria</taxon>
        <taxon>Oceanospirillales</taxon>
        <taxon>Oceanospirillaceae</taxon>
        <taxon>Marinobacterium</taxon>
    </lineage>
</organism>
<evidence type="ECO:0000256" key="4">
    <source>
        <dbReference type="ARBA" id="ARBA00022475"/>
    </source>
</evidence>
<sequence>MSHPRPPYSSRLSRDGTASPDLPRLSYGRSVSFRLNLAFVGVFGLSLLSIAVVFYVLFEQYRGFKELSGTHFDRAMTAAELTRDAEVIAAEVFESMLGVDRSQADESQTDADLMRIYDSVMERLQQDETDGDASLSGAERWQQEYFDSVVQLRRRIHEERQLKERRLKIPDRLYRQSEGWEQLADGTDDGLRAVAAHALAALGYAATALSSERPGQLYQLRRAAEVNLQTIDQATLPSPELNERRAELKTLVTQVFDERAPTLQSQRATLSTARQTRVLAQKLTGSTFNYYLDLKHSAQQASRRHEEIAKTAMVAVALVAALMLTFTLLGVFYIGRRIVGRLNLLNRSMLAHVAGEPVAIPTRGQDEIASMGHSFSVFVDARDRAEQALDLARREAEQANRAKSEFLANMSHEIRTPLNAIIGFGRLTEQTEPTALQRRYLQKIHNSARHLLRVIDDILDVSKIEAGRLELEQVPFSLSEVMDTVTDILVGSAHDKGLEVVINLPPQIPRALIGDPLRLGQVLVNLAGNAVKFTEQGHVRIVVSLAERRGDRVELEFNIIDSGIGMDEQQLSRLFQQFQQADSSITRRFGGTGLGLAICKTLVGLMGGQISVRSQPGLGSTFSFRVPFECQPIDCQQDFRVPEALLSCRILLADSQPLSRDACSEQLSTLGLQHRQVATGAELLSELKAELKAEPKEGLQSEDARPAYDLVLLDDGIEAPDFRHTLAQLQAGPIAAGEMRVVVMTRHAASGLTMEGVAAVLEKPIRASQLFDTLLGLCGIEPGLETTAPLLEPEQRAALQGLRILLVDDQPLNREIAYRLLHGQGIEVESAENGRQAVERVEQAADGYFDLVLMDLQMPEMDGHQAARRIRERYSAEQLPIIAMTAHAMASQRQECLDSGMNDHLGKPIDLARLWPILLHWAPSRPDRPAATIDPLSAADPVPAATRAGGALPEQLDGIELVEGLARMGGDPAFYHDMLRAFPSTARQSEQRLREALATEDQAAAELAAHSLLGMAASIAANDLASAARELEHAIRHAERGRVEPLAAKVQAELGRVSASLADLQAQGDPEPSGERSTKRAAIPIGERAQVEAEVQRLIELLASNDLDAYASYQRLCDHFVDGELPEPLSRLAHLLDELAFDEARRILLAWAARDEQRCSG</sequence>
<dbReference type="SUPFAM" id="SSF52172">
    <property type="entry name" value="CheY-like"/>
    <property type="match status" value="2"/>
</dbReference>
<evidence type="ECO:0000256" key="10">
    <source>
        <dbReference type="ARBA" id="ARBA00023012"/>
    </source>
</evidence>
<evidence type="ECO:0000256" key="13">
    <source>
        <dbReference type="PROSITE-ProRule" id="PRU00169"/>
    </source>
</evidence>
<feature type="domain" description="Histidine kinase" evidence="16">
    <location>
        <begin position="409"/>
        <end position="630"/>
    </location>
</feature>
<evidence type="ECO:0000259" key="16">
    <source>
        <dbReference type="PROSITE" id="PS50109"/>
    </source>
</evidence>
<dbReference type="Pfam" id="PF00072">
    <property type="entry name" value="Response_reg"/>
    <property type="match status" value="1"/>
</dbReference>
<evidence type="ECO:0000313" key="20">
    <source>
        <dbReference type="Proteomes" id="UP000629025"/>
    </source>
</evidence>
<accession>A0ABQ1KS39</accession>
<dbReference type="Pfam" id="PF01627">
    <property type="entry name" value="Hpt"/>
    <property type="match status" value="1"/>
</dbReference>
<dbReference type="Gene3D" id="3.40.50.2300">
    <property type="match status" value="2"/>
</dbReference>
<feature type="modified residue" description="Phosphohistidine" evidence="12">
    <location>
        <position position="1010"/>
    </location>
</feature>
<keyword evidence="7" id="KW-0547">Nucleotide-binding</keyword>
<dbReference type="InterPro" id="IPR001789">
    <property type="entry name" value="Sig_transdc_resp-reg_receiver"/>
</dbReference>
<dbReference type="Gene3D" id="3.30.565.10">
    <property type="entry name" value="Histidine kinase-like ATPase, C-terminal domain"/>
    <property type="match status" value="1"/>
</dbReference>
<dbReference type="SUPFAM" id="SSF47226">
    <property type="entry name" value="Histidine-containing phosphotransfer domain, HPT domain"/>
    <property type="match status" value="1"/>
</dbReference>
<evidence type="ECO:0000256" key="7">
    <source>
        <dbReference type="ARBA" id="ARBA00022741"/>
    </source>
</evidence>
<evidence type="ECO:0000256" key="5">
    <source>
        <dbReference type="ARBA" id="ARBA00022553"/>
    </source>
</evidence>
<dbReference type="PROSITE" id="PS50894">
    <property type="entry name" value="HPT"/>
    <property type="match status" value="1"/>
</dbReference>
<evidence type="ECO:0000256" key="9">
    <source>
        <dbReference type="ARBA" id="ARBA00022989"/>
    </source>
</evidence>
<dbReference type="Pfam" id="PF00512">
    <property type="entry name" value="HisKA"/>
    <property type="match status" value="1"/>
</dbReference>
<dbReference type="CDD" id="cd16922">
    <property type="entry name" value="HATPase_EvgS-ArcB-TorS-like"/>
    <property type="match status" value="1"/>
</dbReference>
<dbReference type="InterPro" id="IPR004358">
    <property type="entry name" value="Sig_transdc_His_kin-like_C"/>
</dbReference>
<reference evidence="20" key="1">
    <citation type="journal article" date="2019" name="Int. J. Syst. Evol. Microbiol.">
        <title>The Global Catalogue of Microorganisms (GCM) 10K type strain sequencing project: providing services to taxonomists for standard genome sequencing and annotation.</title>
        <authorList>
            <consortium name="The Broad Institute Genomics Platform"/>
            <consortium name="The Broad Institute Genome Sequencing Center for Infectious Disease"/>
            <person name="Wu L."/>
            <person name="Ma J."/>
        </authorList>
    </citation>
    <scope>NUCLEOTIDE SEQUENCE [LARGE SCALE GENOMIC DNA]</scope>
    <source>
        <strain evidence="20">CGMCC 1.15341</strain>
    </source>
</reference>
<evidence type="ECO:0000256" key="14">
    <source>
        <dbReference type="SAM" id="Coils"/>
    </source>
</evidence>
<keyword evidence="6 15" id="KW-0812">Transmembrane</keyword>
<dbReference type="SMART" id="SM00388">
    <property type="entry name" value="HisKA"/>
    <property type="match status" value="1"/>
</dbReference>
<dbReference type="PROSITE" id="PS50109">
    <property type="entry name" value="HIS_KIN"/>
    <property type="match status" value="1"/>
</dbReference>
<dbReference type="PRINTS" id="PR00344">
    <property type="entry name" value="BCTRLSENSOR"/>
</dbReference>
<dbReference type="InterPro" id="IPR011006">
    <property type="entry name" value="CheY-like_superfamily"/>
</dbReference>
<comment type="catalytic activity">
    <reaction evidence="1">
        <text>ATP + protein L-histidine = ADP + protein N-phospho-L-histidine.</text>
        <dbReference type="EC" id="2.7.13.3"/>
    </reaction>
</comment>
<dbReference type="Gene3D" id="6.10.340.10">
    <property type="match status" value="1"/>
</dbReference>
<evidence type="ECO:0000256" key="12">
    <source>
        <dbReference type="PROSITE-ProRule" id="PRU00110"/>
    </source>
</evidence>
<dbReference type="Gene3D" id="1.20.120.160">
    <property type="entry name" value="HPT domain"/>
    <property type="match status" value="1"/>
</dbReference>
<dbReference type="InterPro" id="IPR036097">
    <property type="entry name" value="HisK_dim/P_sf"/>
</dbReference>
<feature type="transmembrane region" description="Helical" evidence="15">
    <location>
        <begin position="312"/>
        <end position="335"/>
    </location>
</feature>
<dbReference type="SUPFAM" id="SSF47384">
    <property type="entry name" value="Homodimeric domain of signal transducing histidine kinase"/>
    <property type="match status" value="1"/>
</dbReference>
<feature type="transmembrane region" description="Helical" evidence="15">
    <location>
        <begin position="37"/>
        <end position="58"/>
    </location>
</feature>
<evidence type="ECO:0000313" key="19">
    <source>
        <dbReference type="EMBL" id="GGC04948.1"/>
    </source>
</evidence>
<feature type="modified residue" description="4-aspartylphosphate" evidence="13">
    <location>
        <position position="855"/>
    </location>
</feature>
<evidence type="ECO:0000256" key="11">
    <source>
        <dbReference type="ARBA" id="ARBA00023136"/>
    </source>
</evidence>
<dbReference type="PANTHER" id="PTHR45339">
    <property type="entry name" value="HYBRID SIGNAL TRANSDUCTION HISTIDINE KINASE J"/>
    <property type="match status" value="1"/>
</dbReference>
<name>A0ABQ1KS39_9GAMM</name>
<dbReference type="InterPro" id="IPR003594">
    <property type="entry name" value="HATPase_dom"/>
</dbReference>
<feature type="domain" description="HPt" evidence="18">
    <location>
        <begin position="971"/>
        <end position="1067"/>
    </location>
</feature>
<keyword evidence="5 13" id="KW-0597">Phosphoprotein</keyword>
<feature type="domain" description="Response regulatory" evidence="17">
    <location>
        <begin position="803"/>
        <end position="922"/>
    </location>
</feature>
<dbReference type="SUPFAM" id="SSF55874">
    <property type="entry name" value="ATPase domain of HSP90 chaperone/DNA topoisomerase II/histidine kinase"/>
    <property type="match status" value="1"/>
</dbReference>
<evidence type="ECO:0000256" key="1">
    <source>
        <dbReference type="ARBA" id="ARBA00000085"/>
    </source>
</evidence>
<dbReference type="InterPro" id="IPR003661">
    <property type="entry name" value="HisK_dim/P_dom"/>
</dbReference>
<keyword evidence="4" id="KW-1003">Cell membrane</keyword>
<gene>
    <name evidence="19" type="ORF">GCM10011352_33880</name>
</gene>
<evidence type="ECO:0000259" key="18">
    <source>
        <dbReference type="PROSITE" id="PS50894"/>
    </source>
</evidence>
<dbReference type="Gene3D" id="1.10.287.130">
    <property type="match status" value="1"/>
</dbReference>
<dbReference type="RefSeq" id="WP_188750495.1">
    <property type="nucleotide sequence ID" value="NZ_BMIJ01000007.1"/>
</dbReference>
<comment type="subcellular location">
    <subcellularLocation>
        <location evidence="2">Cell membrane</location>
        <topology evidence="2">Multi-pass membrane protein</topology>
    </subcellularLocation>
</comment>
<dbReference type="EC" id="2.7.13.3" evidence="3"/>
<dbReference type="InterPro" id="IPR005467">
    <property type="entry name" value="His_kinase_dom"/>
</dbReference>
<feature type="domain" description="Response regulatory" evidence="17">
    <location>
        <begin position="649"/>
        <end position="778"/>
    </location>
</feature>
<dbReference type="InterPro" id="IPR036641">
    <property type="entry name" value="HPT_dom_sf"/>
</dbReference>
<evidence type="ECO:0000256" key="2">
    <source>
        <dbReference type="ARBA" id="ARBA00004651"/>
    </source>
</evidence>
<feature type="coiled-coil region" evidence="14">
    <location>
        <begin position="382"/>
        <end position="409"/>
    </location>
</feature>
<evidence type="ECO:0000259" key="17">
    <source>
        <dbReference type="PROSITE" id="PS50110"/>
    </source>
</evidence>
<keyword evidence="8" id="KW-0067">ATP-binding</keyword>
<feature type="modified residue" description="4-aspartylphosphate" evidence="13">
    <location>
        <position position="714"/>
    </location>
</feature>
<keyword evidence="11 15" id="KW-0472">Membrane</keyword>
<dbReference type="CDD" id="cd17546">
    <property type="entry name" value="REC_hyHK_CKI1_RcsC-like"/>
    <property type="match status" value="1"/>
</dbReference>
<comment type="caution">
    <text evidence="19">The sequence shown here is derived from an EMBL/GenBank/DDBJ whole genome shotgun (WGS) entry which is preliminary data.</text>
</comment>
<dbReference type="SMART" id="SM00387">
    <property type="entry name" value="HATPase_c"/>
    <property type="match status" value="1"/>
</dbReference>
<evidence type="ECO:0000256" key="15">
    <source>
        <dbReference type="SAM" id="Phobius"/>
    </source>
</evidence>
<dbReference type="InterPro" id="IPR008207">
    <property type="entry name" value="Sig_transdc_His_kin_Hpt_dom"/>
</dbReference>
<proteinExistence type="predicted"/>
<keyword evidence="14" id="KW-0175">Coiled coil</keyword>
<dbReference type="Proteomes" id="UP000629025">
    <property type="component" value="Unassembled WGS sequence"/>
</dbReference>
<dbReference type="Pfam" id="PF02518">
    <property type="entry name" value="HATPase_c"/>
    <property type="match status" value="1"/>
</dbReference>
<dbReference type="PANTHER" id="PTHR45339:SF1">
    <property type="entry name" value="HYBRID SIGNAL TRANSDUCTION HISTIDINE KINASE J"/>
    <property type="match status" value="1"/>
</dbReference>
<dbReference type="EMBL" id="BMIJ01000007">
    <property type="protein sequence ID" value="GGC04948.1"/>
    <property type="molecule type" value="Genomic_DNA"/>
</dbReference>
<evidence type="ECO:0000256" key="6">
    <source>
        <dbReference type="ARBA" id="ARBA00022692"/>
    </source>
</evidence>
<dbReference type="CDD" id="cd00082">
    <property type="entry name" value="HisKA"/>
    <property type="match status" value="1"/>
</dbReference>
<dbReference type="SMART" id="SM00448">
    <property type="entry name" value="REC"/>
    <property type="match status" value="2"/>
</dbReference>
<evidence type="ECO:0000256" key="8">
    <source>
        <dbReference type="ARBA" id="ARBA00022840"/>
    </source>
</evidence>
<protein>
    <recommendedName>
        <fullName evidence="3">histidine kinase</fullName>
        <ecNumber evidence="3">2.7.13.3</ecNumber>
    </recommendedName>
</protein>
<evidence type="ECO:0000256" key="3">
    <source>
        <dbReference type="ARBA" id="ARBA00012438"/>
    </source>
</evidence>
<keyword evidence="9 15" id="KW-1133">Transmembrane helix</keyword>